<dbReference type="SUPFAM" id="SSF56529">
    <property type="entry name" value="FAH"/>
    <property type="match status" value="1"/>
</dbReference>
<sequence length="259" mass="26481">MAGTGTQQAAERAADRLVAVRRGGAPIAGLGADAPRDAAGAFAIQAAVLQRLGARAGGWKCAAPPGKPPSAAMLDAAGIRKATGPEPLRWPVPPGGRIGIETEIAFRLGRDLPPRDTPYSPAEVEEAIAAAFPAIELVTSRYADPGAVSPLEAMADSIAHAGLAFGRDVPHWRELELRSLTVRQTCGGAVQVEKPGGNPSGDPLTPLVWLANFLPTVGLRLEAGQVVTTGSCTGLIYVDGGQRVTGGFAGFGEVAVELG</sequence>
<keyword evidence="4" id="KW-1185">Reference proteome</keyword>
<name>A0A327MB30_9PROT</name>
<dbReference type="GO" id="GO:0008684">
    <property type="term" value="F:2-oxopent-4-enoate hydratase activity"/>
    <property type="evidence" value="ECO:0007669"/>
    <property type="project" value="TreeGrafter"/>
</dbReference>
<protein>
    <submittedName>
        <fullName evidence="3">2-keto-4-pentenoate hydratase</fullName>
    </submittedName>
</protein>
<dbReference type="PANTHER" id="PTHR30143">
    <property type="entry name" value="ACID HYDRATASE"/>
    <property type="match status" value="1"/>
</dbReference>
<dbReference type="GO" id="GO:0005737">
    <property type="term" value="C:cytoplasm"/>
    <property type="evidence" value="ECO:0007669"/>
    <property type="project" value="TreeGrafter"/>
</dbReference>
<dbReference type="InterPro" id="IPR011234">
    <property type="entry name" value="Fumarylacetoacetase-like_C"/>
</dbReference>
<accession>A0A327MB30</accession>
<dbReference type="InterPro" id="IPR050772">
    <property type="entry name" value="Hydratase-Decarb/MhpD_sf"/>
</dbReference>
<proteinExistence type="predicted"/>
<organism evidence="3 4">
    <name type="scientific">Roseicella frigidaeris</name>
    <dbReference type="NCBI Taxonomy" id="2230885"/>
    <lineage>
        <taxon>Bacteria</taxon>
        <taxon>Pseudomonadati</taxon>
        <taxon>Pseudomonadota</taxon>
        <taxon>Alphaproteobacteria</taxon>
        <taxon>Acetobacterales</taxon>
        <taxon>Roseomonadaceae</taxon>
        <taxon>Roseicella</taxon>
    </lineage>
</organism>
<dbReference type="InterPro" id="IPR036663">
    <property type="entry name" value="Fumarylacetoacetase_C_sf"/>
</dbReference>
<dbReference type="OrthoDB" id="9792137at2"/>
<evidence type="ECO:0000256" key="1">
    <source>
        <dbReference type="ARBA" id="ARBA00023239"/>
    </source>
</evidence>
<dbReference type="AlphaFoldDB" id="A0A327MB30"/>
<keyword evidence="1" id="KW-0456">Lyase</keyword>
<gene>
    <name evidence="3" type="ORF">DOO78_19285</name>
</gene>
<dbReference type="EMBL" id="QLIX01000018">
    <property type="protein sequence ID" value="RAI57348.1"/>
    <property type="molecule type" value="Genomic_DNA"/>
</dbReference>
<dbReference type="Gene3D" id="3.90.850.10">
    <property type="entry name" value="Fumarylacetoacetase-like, C-terminal domain"/>
    <property type="match status" value="1"/>
</dbReference>
<evidence type="ECO:0000313" key="3">
    <source>
        <dbReference type="EMBL" id="RAI57348.1"/>
    </source>
</evidence>
<comment type="caution">
    <text evidence="3">The sequence shown here is derived from an EMBL/GenBank/DDBJ whole genome shotgun (WGS) entry which is preliminary data.</text>
</comment>
<evidence type="ECO:0000313" key="4">
    <source>
        <dbReference type="Proteomes" id="UP000249065"/>
    </source>
</evidence>
<dbReference type="RefSeq" id="WP_111471502.1">
    <property type="nucleotide sequence ID" value="NZ_QLIX01000018.1"/>
</dbReference>
<feature type="domain" description="Fumarylacetoacetase-like C-terminal" evidence="2">
    <location>
        <begin position="92"/>
        <end position="255"/>
    </location>
</feature>
<evidence type="ECO:0000259" key="2">
    <source>
        <dbReference type="Pfam" id="PF01557"/>
    </source>
</evidence>
<reference evidence="4" key="1">
    <citation type="submission" date="2018-06" db="EMBL/GenBank/DDBJ databases">
        <authorList>
            <person name="Khan S.A."/>
        </authorList>
    </citation>
    <scope>NUCLEOTIDE SEQUENCE [LARGE SCALE GENOMIC DNA]</scope>
    <source>
        <strain evidence="4">DB-1506</strain>
    </source>
</reference>
<dbReference type="Pfam" id="PF01557">
    <property type="entry name" value="FAA_hydrolase"/>
    <property type="match status" value="1"/>
</dbReference>
<dbReference type="Proteomes" id="UP000249065">
    <property type="component" value="Unassembled WGS sequence"/>
</dbReference>
<dbReference type="PANTHER" id="PTHR30143:SF0">
    <property type="entry name" value="2-KETO-4-PENTENOATE HYDRATASE"/>
    <property type="match status" value="1"/>
</dbReference>